<evidence type="ECO:0000313" key="3">
    <source>
        <dbReference type="EMBL" id="UVC14724.1"/>
    </source>
</evidence>
<evidence type="ECO:0000313" key="4">
    <source>
        <dbReference type="Proteomes" id="UP001058098"/>
    </source>
</evidence>
<feature type="domain" description="NusG-like N-terminal" evidence="2">
    <location>
        <begin position="5"/>
        <end position="105"/>
    </location>
</feature>
<organism evidence="3 4">
    <name type="scientific">Mesorhizobium onobrychidis</name>
    <dbReference type="NCBI Taxonomy" id="2775404"/>
    <lineage>
        <taxon>Bacteria</taxon>
        <taxon>Pseudomonadati</taxon>
        <taxon>Pseudomonadota</taxon>
        <taxon>Alphaproteobacteria</taxon>
        <taxon>Hyphomicrobiales</taxon>
        <taxon>Phyllobacteriaceae</taxon>
        <taxon>Mesorhizobium</taxon>
    </lineage>
</organism>
<dbReference type="InterPro" id="IPR006645">
    <property type="entry name" value="NGN-like_dom"/>
</dbReference>
<keyword evidence="1" id="KW-0804">Transcription</keyword>
<dbReference type="Gene3D" id="3.30.70.940">
    <property type="entry name" value="NusG, N-terminal domain"/>
    <property type="match status" value="1"/>
</dbReference>
<gene>
    <name evidence="3" type="ORF">IHQ72_29595</name>
</gene>
<sequence length="178" mass="20477">MKAPHWYVIRPTFRGEIRCADEMKAAEIEYFLPMYGRWTLVRHTKGRRKEVRLPLLPGYLFGRLSGDDFTKLHDRRHFRHFDAIVKPLNAPRPVFVDDAKIEQLRAECEAGRFDQGKARSGEGYLPGDRILINEGPLAGTWATFKDGKTKPGCVRVIIDRMFGKDTVTRIEEAFIEAA</sequence>
<keyword evidence="4" id="KW-1185">Reference proteome</keyword>
<evidence type="ECO:0000256" key="1">
    <source>
        <dbReference type="ARBA" id="ARBA00023163"/>
    </source>
</evidence>
<dbReference type="RefSeq" id="WP_258119122.1">
    <property type="nucleotide sequence ID" value="NZ_CP062229.1"/>
</dbReference>
<dbReference type="InterPro" id="IPR036735">
    <property type="entry name" value="NGN_dom_sf"/>
</dbReference>
<dbReference type="Proteomes" id="UP001058098">
    <property type="component" value="Chromosome"/>
</dbReference>
<accession>A0ABY5QVN2</accession>
<dbReference type="SUPFAM" id="SSF82679">
    <property type="entry name" value="N-utilization substance G protein NusG, N-terminal domain"/>
    <property type="match status" value="1"/>
</dbReference>
<proteinExistence type="predicted"/>
<dbReference type="Pfam" id="PF02357">
    <property type="entry name" value="NusG"/>
    <property type="match status" value="1"/>
</dbReference>
<evidence type="ECO:0000259" key="2">
    <source>
        <dbReference type="Pfam" id="PF02357"/>
    </source>
</evidence>
<reference evidence="3" key="1">
    <citation type="submission" date="2020-09" db="EMBL/GenBank/DDBJ databases">
        <title>Rhizobia associated with sainfoin plants.</title>
        <authorList>
            <person name="Asharfi S."/>
            <person name="Kuzmanovic N."/>
            <person name="Bunk B."/>
            <person name="Sproeer C."/>
            <person name="Becker M."/>
            <person name="Thuenen T."/>
        </authorList>
    </citation>
    <scope>NUCLEOTIDE SEQUENCE</scope>
    <source>
        <strain evidence="3">OM4</strain>
    </source>
</reference>
<protein>
    <recommendedName>
        <fullName evidence="2">NusG-like N-terminal domain-containing protein</fullName>
    </recommendedName>
</protein>
<name>A0ABY5QVN2_9HYPH</name>
<dbReference type="EMBL" id="CP062229">
    <property type="protein sequence ID" value="UVC14724.1"/>
    <property type="molecule type" value="Genomic_DNA"/>
</dbReference>